<feature type="region of interest" description="Disordered" evidence="1">
    <location>
        <begin position="50"/>
        <end position="69"/>
    </location>
</feature>
<proteinExistence type="predicted"/>
<evidence type="ECO:0000313" key="3">
    <source>
        <dbReference type="EnsemblMetazoa" id="ISCW023991-PA"/>
    </source>
</evidence>
<name>B7QMP1_IXOSC</name>
<dbReference type="InParanoid" id="B7QMP1"/>
<sequence length="103" mass="11673">MSRRPWKTCSIQTSRSLSTKTQRLLTTSTRNPEFDRADQLFRGSHYALQIPKHRQRRRGTQSGSGAPQPMSASASFHFCTSSRSVLCSSMSQLCTYIARVRAF</sequence>
<dbReference type="VEuPathDB" id="VectorBase:ISCI023991"/>
<organism>
    <name type="scientific">Ixodes scapularis</name>
    <name type="common">Black-legged tick</name>
    <name type="synonym">Deer tick</name>
    <dbReference type="NCBI Taxonomy" id="6945"/>
    <lineage>
        <taxon>Eukaryota</taxon>
        <taxon>Metazoa</taxon>
        <taxon>Ecdysozoa</taxon>
        <taxon>Arthropoda</taxon>
        <taxon>Chelicerata</taxon>
        <taxon>Arachnida</taxon>
        <taxon>Acari</taxon>
        <taxon>Parasitiformes</taxon>
        <taxon>Ixodida</taxon>
        <taxon>Ixodoidea</taxon>
        <taxon>Ixodidae</taxon>
        <taxon>Ixodinae</taxon>
        <taxon>Ixodes</taxon>
    </lineage>
</organism>
<dbReference type="PaxDb" id="6945-B7QMP1"/>
<feature type="compositionally biased region" description="Polar residues" evidence="1">
    <location>
        <begin position="9"/>
        <end position="27"/>
    </location>
</feature>
<dbReference type="AlphaFoldDB" id="B7QMP1"/>
<reference evidence="2 4" key="1">
    <citation type="submission" date="2008-03" db="EMBL/GenBank/DDBJ databases">
        <title>Annotation of Ixodes scapularis.</title>
        <authorList>
            <consortium name="Ixodes scapularis Genome Project Consortium"/>
            <person name="Caler E."/>
            <person name="Hannick L.I."/>
            <person name="Bidwell S."/>
            <person name="Joardar V."/>
            <person name="Thiagarajan M."/>
            <person name="Amedeo P."/>
            <person name="Galinsky K.J."/>
            <person name="Schobel S."/>
            <person name="Inman J."/>
            <person name="Hostetler J."/>
            <person name="Miller J."/>
            <person name="Hammond M."/>
            <person name="Megy K."/>
            <person name="Lawson D."/>
            <person name="Kodira C."/>
            <person name="Sutton G."/>
            <person name="Meyer J."/>
            <person name="Hill C.A."/>
            <person name="Birren B."/>
            <person name="Nene V."/>
            <person name="Collins F."/>
            <person name="Alarcon-Chaidez F."/>
            <person name="Wikel S."/>
            <person name="Strausberg R."/>
        </authorList>
    </citation>
    <scope>NUCLEOTIDE SEQUENCE [LARGE SCALE GENOMIC DNA]</scope>
    <source>
        <strain evidence="4">Wikel</strain>
        <strain evidence="2">Wikel colony</strain>
    </source>
</reference>
<evidence type="ECO:0000313" key="4">
    <source>
        <dbReference type="Proteomes" id="UP000001555"/>
    </source>
</evidence>
<dbReference type="VEuPathDB" id="VectorBase:ISCW023991"/>
<gene>
    <name evidence="2" type="ORF">IscW_ISCW023991</name>
</gene>
<dbReference type="Proteomes" id="UP000001555">
    <property type="component" value="Unassembled WGS sequence"/>
</dbReference>
<keyword evidence="4" id="KW-1185">Reference proteome</keyword>
<evidence type="ECO:0000313" key="2">
    <source>
        <dbReference type="EMBL" id="EEC20113.1"/>
    </source>
</evidence>
<dbReference type="EnsemblMetazoa" id="ISCW023991-RA">
    <property type="protein sequence ID" value="ISCW023991-PA"/>
    <property type="gene ID" value="ISCW023991"/>
</dbReference>
<protein>
    <submittedName>
        <fullName evidence="2 3">Uncharacterized protein</fullName>
    </submittedName>
</protein>
<feature type="region of interest" description="Disordered" evidence="1">
    <location>
        <begin position="1"/>
        <end position="27"/>
    </location>
</feature>
<reference evidence="3" key="2">
    <citation type="submission" date="2020-05" db="UniProtKB">
        <authorList>
            <consortium name="EnsemblMetazoa"/>
        </authorList>
    </citation>
    <scope>IDENTIFICATION</scope>
    <source>
        <strain evidence="3">wikel</strain>
    </source>
</reference>
<evidence type="ECO:0000256" key="1">
    <source>
        <dbReference type="SAM" id="MobiDB-lite"/>
    </source>
</evidence>
<dbReference type="EMBL" id="ABJB010640767">
    <property type="status" value="NOT_ANNOTATED_CDS"/>
    <property type="molecule type" value="Genomic_DNA"/>
</dbReference>
<dbReference type="HOGENOM" id="CLU_2266697_0_0_1"/>
<accession>B7QMP1</accession>
<dbReference type="EMBL" id="DS972334">
    <property type="protein sequence ID" value="EEC20113.1"/>
    <property type="molecule type" value="Genomic_DNA"/>
</dbReference>